<keyword evidence="3" id="KW-1185">Reference proteome</keyword>
<organism evidence="2 3">
    <name type="scientific">Lutimaribacter marinistellae</name>
    <dbReference type="NCBI Taxonomy" id="1820329"/>
    <lineage>
        <taxon>Bacteria</taxon>
        <taxon>Pseudomonadati</taxon>
        <taxon>Pseudomonadota</taxon>
        <taxon>Alphaproteobacteria</taxon>
        <taxon>Rhodobacterales</taxon>
        <taxon>Roseobacteraceae</taxon>
        <taxon>Lutimaribacter</taxon>
    </lineage>
</organism>
<gene>
    <name evidence="2" type="ORF">ACFORG_15155</name>
</gene>
<comment type="caution">
    <text evidence="2">The sequence shown here is derived from an EMBL/GenBank/DDBJ whole genome shotgun (WGS) entry which is preliminary data.</text>
</comment>
<evidence type="ECO:0000313" key="3">
    <source>
        <dbReference type="Proteomes" id="UP001595629"/>
    </source>
</evidence>
<evidence type="ECO:0000256" key="1">
    <source>
        <dbReference type="SAM" id="SignalP"/>
    </source>
</evidence>
<proteinExistence type="predicted"/>
<dbReference type="RefSeq" id="WP_386736371.1">
    <property type="nucleotide sequence ID" value="NZ_JBHRXI010000016.1"/>
</dbReference>
<accession>A0ABV7TKY3</accession>
<name>A0ABV7TKY3_9RHOB</name>
<evidence type="ECO:0008006" key="4">
    <source>
        <dbReference type="Google" id="ProtNLM"/>
    </source>
</evidence>
<dbReference type="EMBL" id="JBHRXI010000016">
    <property type="protein sequence ID" value="MFC3615103.1"/>
    <property type="molecule type" value="Genomic_DNA"/>
</dbReference>
<protein>
    <recommendedName>
        <fullName evidence="4">Invasion protein IalB, involved in pathogenesis</fullName>
    </recommendedName>
</protein>
<dbReference type="Proteomes" id="UP001595629">
    <property type="component" value="Unassembled WGS sequence"/>
</dbReference>
<keyword evidence="1" id="KW-0732">Signal</keyword>
<feature type="chain" id="PRO_5047067080" description="Invasion protein IalB, involved in pathogenesis" evidence="1">
    <location>
        <begin position="23"/>
        <end position="164"/>
    </location>
</feature>
<feature type="signal peptide" evidence="1">
    <location>
        <begin position="1"/>
        <end position="22"/>
    </location>
</feature>
<sequence length="164" mass="17338">MNIKISACTFALAAGLATTGFAQTFVQFGSAGGWTVFTNTDDKTCVAERSDGDLLVQMGALASKDVGYIGVFTRETPEGLQQGADLIVTFDNGNNYTATEEDILENKQGYSGAFIEANNPAFIADVANAQTMKVVDTDRSFELDLTGTKAAMEMAFECAIAANS</sequence>
<evidence type="ECO:0000313" key="2">
    <source>
        <dbReference type="EMBL" id="MFC3615103.1"/>
    </source>
</evidence>
<reference evidence="3" key="1">
    <citation type="journal article" date="2019" name="Int. J. Syst. Evol. Microbiol.">
        <title>The Global Catalogue of Microorganisms (GCM) 10K type strain sequencing project: providing services to taxonomists for standard genome sequencing and annotation.</title>
        <authorList>
            <consortium name="The Broad Institute Genomics Platform"/>
            <consortium name="The Broad Institute Genome Sequencing Center for Infectious Disease"/>
            <person name="Wu L."/>
            <person name="Ma J."/>
        </authorList>
    </citation>
    <scope>NUCLEOTIDE SEQUENCE [LARGE SCALE GENOMIC DNA]</scope>
    <source>
        <strain evidence="3">KCTC 42911</strain>
    </source>
</reference>